<evidence type="ECO:0000256" key="7">
    <source>
        <dbReference type="ARBA" id="ARBA00022825"/>
    </source>
</evidence>
<feature type="chain" id="PRO_5041234815" description="Subtilisin-like protease SBT1.7" evidence="14">
    <location>
        <begin position="19"/>
        <end position="752"/>
    </location>
</feature>
<reference evidence="19 20" key="1">
    <citation type="journal article" date="2021" name="Nat. Plants">
        <title>The Taxus genome provides insights into paclitaxel biosynthesis.</title>
        <authorList>
            <person name="Xiong X."/>
            <person name="Gou J."/>
            <person name="Liao Q."/>
            <person name="Li Y."/>
            <person name="Zhou Q."/>
            <person name="Bi G."/>
            <person name="Li C."/>
            <person name="Du R."/>
            <person name="Wang X."/>
            <person name="Sun T."/>
            <person name="Guo L."/>
            <person name="Liang H."/>
            <person name="Lu P."/>
            <person name="Wu Y."/>
            <person name="Zhang Z."/>
            <person name="Ro D.K."/>
            <person name="Shang Y."/>
            <person name="Huang S."/>
            <person name="Yan J."/>
        </authorList>
    </citation>
    <scope>NUCLEOTIDE SEQUENCE [LARGE SCALE GENOMIC DNA]</scope>
    <source>
        <strain evidence="19">Ta-2019</strain>
    </source>
</reference>
<feature type="active site" description="Charge relay system" evidence="10 11">
    <location>
        <position position="200"/>
    </location>
</feature>
<dbReference type="InterPro" id="IPR037045">
    <property type="entry name" value="S8pro/Inhibitor_I9_sf"/>
</dbReference>
<dbReference type="Pfam" id="PF02225">
    <property type="entry name" value="PA"/>
    <property type="match status" value="1"/>
</dbReference>
<dbReference type="InterPro" id="IPR023827">
    <property type="entry name" value="Peptidase_S8_Asp-AS"/>
</dbReference>
<feature type="active site" description="Charge relay system" evidence="10 11">
    <location>
        <position position="533"/>
    </location>
</feature>
<dbReference type="GO" id="GO:0005576">
    <property type="term" value="C:extracellular region"/>
    <property type="evidence" value="ECO:0007669"/>
    <property type="project" value="UniProtKB-SubCell"/>
</dbReference>
<organism evidence="19 20">
    <name type="scientific">Taxus chinensis</name>
    <name type="common">Chinese yew</name>
    <name type="synonym">Taxus wallichiana var. chinensis</name>
    <dbReference type="NCBI Taxonomy" id="29808"/>
    <lineage>
        <taxon>Eukaryota</taxon>
        <taxon>Viridiplantae</taxon>
        <taxon>Streptophyta</taxon>
        <taxon>Embryophyta</taxon>
        <taxon>Tracheophyta</taxon>
        <taxon>Spermatophyta</taxon>
        <taxon>Pinopsida</taxon>
        <taxon>Pinidae</taxon>
        <taxon>Conifers II</taxon>
        <taxon>Cupressales</taxon>
        <taxon>Taxaceae</taxon>
        <taxon>Taxus</taxon>
    </lineage>
</organism>
<evidence type="ECO:0000259" key="18">
    <source>
        <dbReference type="Pfam" id="PF17766"/>
    </source>
</evidence>
<keyword evidence="3" id="KW-0964">Secreted</keyword>
<dbReference type="PROSITE" id="PS00138">
    <property type="entry name" value="SUBTILASE_SER"/>
    <property type="match status" value="1"/>
</dbReference>
<dbReference type="OMA" id="FHESDGA"/>
<evidence type="ECO:0000256" key="3">
    <source>
        <dbReference type="ARBA" id="ARBA00022525"/>
    </source>
</evidence>
<evidence type="ECO:0000256" key="8">
    <source>
        <dbReference type="ARBA" id="ARBA00023145"/>
    </source>
</evidence>
<evidence type="ECO:0000256" key="11">
    <source>
        <dbReference type="PROSITE-ProRule" id="PRU01240"/>
    </source>
</evidence>
<feature type="domain" description="PA" evidence="16">
    <location>
        <begin position="359"/>
        <end position="448"/>
    </location>
</feature>
<feature type="region of interest" description="Disordered" evidence="13">
    <location>
        <begin position="184"/>
        <end position="206"/>
    </location>
</feature>
<dbReference type="CDD" id="cd04852">
    <property type="entry name" value="Peptidases_S8_3"/>
    <property type="match status" value="1"/>
</dbReference>
<evidence type="ECO:0000313" key="20">
    <source>
        <dbReference type="Proteomes" id="UP000824469"/>
    </source>
</evidence>
<evidence type="ECO:0008006" key="21">
    <source>
        <dbReference type="Google" id="ProtNLM"/>
    </source>
</evidence>
<keyword evidence="8" id="KW-0865">Zymogen</keyword>
<dbReference type="GO" id="GO:0048731">
    <property type="term" value="P:system development"/>
    <property type="evidence" value="ECO:0007669"/>
    <property type="project" value="UniProtKB-ARBA"/>
</dbReference>
<evidence type="ECO:0000256" key="5">
    <source>
        <dbReference type="ARBA" id="ARBA00022729"/>
    </source>
</evidence>
<comment type="subcellular location">
    <subcellularLocation>
        <location evidence="1">Secreted</location>
    </subcellularLocation>
</comment>
<dbReference type="Gene3D" id="3.40.50.200">
    <property type="entry name" value="Peptidase S8/S53 domain"/>
    <property type="match status" value="1"/>
</dbReference>
<evidence type="ECO:0000256" key="1">
    <source>
        <dbReference type="ARBA" id="ARBA00004613"/>
    </source>
</evidence>
<keyword evidence="7 11" id="KW-0720">Serine protease</keyword>
<sequence>MAKRILLWILIVFAVAVCGEVDKVNKVKTFIVHMAKWQMPPSFSSHELWHASMAESLSAEVLYHYTHVFHGFAARMTAGQAEALRKSDGVLTVYEETVYELHTTRTPDFLGLDSNAGLWPEAQYGDDVIVGVLDTGISPDSESFHDPGLGPVAAKWKGECAGGAGFQCNRKLVGARFYRRGSDNVGGNNDPASARDTEGHGTHTSSTAAGGFVADASILGYAKGTARGMAARARVAAYKVCWNNGCYDSDILAAMDRAVVDGVDVLSLSLGGSVGPYFADSIAIGAFGAMEHGVFVSCSAGNSGPERFTLSNVAPWIMTVGASTVDRDFPAYAILGDGKWYRGVSLSAGSRLTRGLVDLVYAGNVSAGGYSQAASLCMSGSLEATLVAGKIVVCDRGVSARVEKGAVVKDAGGVAMILANAEDNGDELVADAHLLPATAVSAKDGDAIKDYIFSTAAPTATIGFNGTILGVKPAPAMASFSSRGPNVVTPQILKPDITAPGVNILAAWTPAAGPTGLNIDTRHVSFNIISGTSMSCPHVSGLAALLKGAHPEWSPAAIKSALMTTAYTVDNAGQVILDIATGKPSTPFDHGSGHVDPQKALQPGLVYDLAAEDYLNFLCSINYTDNQIKILARRNFTCSKNNPITFPAGLNYPSFVVIFASTTVELTRTVTNVGPAGSTYSSSVSLPTTVAVEIEPATLSFAETGEKKTYTVRFSSKAANPSADWTFGSLTWTDGNHSVRSPIAVTWTKNAE</sequence>
<dbReference type="Gene3D" id="3.30.70.80">
    <property type="entry name" value="Peptidase S8 propeptide/proteinase inhibitor I9"/>
    <property type="match status" value="1"/>
</dbReference>
<evidence type="ECO:0000256" key="6">
    <source>
        <dbReference type="ARBA" id="ARBA00022801"/>
    </source>
</evidence>
<dbReference type="InterPro" id="IPR003137">
    <property type="entry name" value="PA_domain"/>
</dbReference>
<dbReference type="InterPro" id="IPR000209">
    <property type="entry name" value="Peptidase_S8/S53_dom"/>
</dbReference>
<dbReference type="GO" id="GO:0006508">
    <property type="term" value="P:proteolysis"/>
    <property type="evidence" value="ECO:0007669"/>
    <property type="project" value="UniProtKB-KW"/>
</dbReference>
<dbReference type="Gene3D" id="3.50.30.30">
    <property type="match status" value="1"/>
</dbReference>
<dbReference type="Pfam" id="PF00082">
    <property type="entry name" value="Peptidase_S8"/>
    <property type="match status" value="1"/>
</dbReference>
<evidence type="ECO:0000313" key="19">
    <source>
        <dbReference type="EMBL" id="KAH9297672.1"/>
    </source>
</evidence>
<keyword evidence="6 11" id="KW-0378">Hydrolase</keyword>
<dbReference type="FunFam" id="3.50.30.30:FF:000005">
    <property type="entry name" value="subtilisin-like protease SBT1.5"/>
    <property type="match status" value="1"/>
</dbReference>
<feature type="signal peptide" evidence="14">
    <location>
        <begin position="1"/>
        <end position="18"/>
    </location>
</feature>
<dbReference type="InterPro" id="IPR045051">
    <property type="entry name" value="SBT"/>
</dbReference>
<feature type="active site" description="Charge relay system" evidence="10 11">
    <location>
        <position position="134"/>
    </location>
</feature>
<evidence type="ECO:0000256" key="14">
    <source>
        <dbReference type="SAM" id="SignalP"/>
    </source>
</evidence>
<dbReference type="PROSITE" id="PS00136">
    <property type="entry name" value="SUBTILASE_ASP"/>
    <property type="match status" value="1"/>
</dbReference>
<dbReference type="InterPro" id="IPR015500">
    <property type="entry name" value="Peptidase_S8_subtilisin-rel"/>
</dbReference>
<dbReference type="SUPFAM" id="SSF52743">
    <property type="entry name" value="Subtilisin-like"/>
    <property type="match status" value="1"/>
</dbReference>
<dbReference type="Pfam" id="PF05922">
    <property type="entry name" value="Inhibitor_I9"/>
    <property type="match status" value="1"/>
</dbReference>
<comment type="similarity">
    <text evidence="2 11 12">Belongs to the peptidase S8 family.</text>
</comment>
<gene>
    <name evidence="19" type="ORF">KI387_029354</name>
</gene>
<dbReference type="EMBL" id="JAHRHJ020000010">
    <property type="protein sequence ID" value="KAH9297672.1"/>
    <property type="molecule type" value="Genomic_DNA"/>
</dbReference>
<dbReference type="FunFam" id="2.60.40.2310:FF:000001">
    <property type="entry name" value="Subtilisin-like protease SBT1.5"/>
    <property type="match status" value="1"/>
</dbReference>
<protein>
    <recommendedName>
        <fullName evidence="21">Subtilisin-like protease SBT1.7</fullName>
    </recommendedName>
</protein>
<keyword evidence="9" id="KW-0325">Glycoprotein</keyword>
<evidence type="ECO:0000259" key="16">
    <source>
        <dbReference type="Pfam" id="PF02225"/>
    </source>
</evidence>
<evidence type="ECO:0000259" key="17">
    <source>
        <dbReference type="Pfam" id="PF05922"/>
    </source>
</evidence>
<keyword evidence="20" id="KW-1185">Reference proteome</keyword>
<evidence type="ECO:0000256" key="12">
    <source>
        <dbReference type="RuleBase" id="RU003355"/>
    </source>
</evidence>
<dbReference type="PANTHER" id="PTHR10795">
    <property type="entry name" value="PROPROTEIN CONVERTASE SUBTILISIN/KEXIN"/>
    <property type="match status" value="1"/>
</dbReference>
<keyword evidence="5 14" id="KW-0732">Signal</keyword>
<dbReference type="InterPro" id="IPR023828">
    <property type="entry name" value="Peptidase_S8_Ser-AS"/>
</dbReference>
<dbReference type="InterPro" id="IPR041469">
    <property type="entry name" value="Subtilisin-like_FN3"/>
</dbReference>
<dbReference type="AlphaFoldDB" id="A0AA38FDE3"/>
<dbReference type="GO" id="GO:0004252">
    <property type="term" value="F:serine-type endopeptidase activity"/>
    <property type="evidence" value="ECO:0007669"/>
    <property type="project" value="UniProtKB-UniRule"/>
</dbReference>
<dbReference type="InterPro" id="IPR034197">
    <property type="entry name" value="Peptidases_S8_3"/>
</dbReference>
<evidence type="ECO:0000256" key="10">
    <source>
        <dbReference type="PIRSR" id="PIRSR615500-1"/>
    </source>
</evidence>
<dbReference type="CDD" id="cd02120">
    <property type="entry name" value="PA_subtilisin_like"/>
    <property type="match status" value="1"/>
</dbReference>
<dbReference type="InterPro" id="IPR036852">
    <property type="entry name" value="Peptidase_S8/S53_dom_sf"/>
</dbReference>
<dbReference type="Gene3D" id="2.60.40.2310">
    <property type="match status" value="1"/>
</dbReference>
<comment type="caution">
    <text evidence="19">The sequence shown here is derived from an EMBL/GenBank/DDBJ whole genome shotgun (WGS) entry which is preliminary data.</text>
</comment>
<dbReference type="Pfam" id="PF17766">
    <property type="entry name" value="fn3_6"/>
    <property type="match status" value="1"/>
</dbReference>
<proteinExistence type="inferred from homology"/>
<evidence type="ECO:0000259" key="15">
    <source>
        <dbReference type="Pfam" id="PF00082"/>
    </source>
</evidence>
<dbReference type="FunFam" id="3.40.50.200:FF:000006">
    <property type="entry name" value="Subtilisin-like protease SBT1.5"/>
    <property type="match status" value="1"/>
</dbReference>
<feature type="domain" description="Peptidase S8/S53" evidence="15">
    <location>
        <begin position="125"/>
        <end position="570"/>
    </location>
</feature>
<evidence type="ECO:0000256" key="2">
    <source>
        <dbReference type="ARBA" id="ARBA00011073"/>
    </source>
</evidence>
<dbReference type="FunFam" id="3.30.70.80:FF:000003">
    <property type="entry name" value="Subtilisin-like protease SBT1.9"/>
    <property type="match status" value="1"/>
</dbReference>
<feature type="domain" description="Subtilisin-like protease fibronectin type-III" evidence="18">
    <location>
        <begin position="650"/>
        <end position="745"/>
    </location>
</feature>
<accession>A0AA38FDE3</accession>
<feature type="domain" description="Inhibitor I9" evidence="17">
    <location>
        <begin position="29"/>
        <end position="102"/>
    </location>
</feature>
<dbReference type="PRINTS" id="PR00723">
    <property type="entry name" value="SUBTILISIN"/>
</dbReference>
<dbReference type="PROSITE" id="PS51892">
    <property type="entry name" value="SUBTILASE"/>
    <property type="match status" value="1"/>
</dbReference>
<evidence type="ECO:0000256" key="9">
    <source>
        <dbReference type="ARBA" id="ARBA00023180"/>
    </source>
</evidence>
<keyword evidence="4 11" id="KW-0645">Protease</keyword>
<name>A0AA38FDE3_TAXCH</name>
<evidence type="ECO:0000256" key="13">
    <source>
        <dbReference type="SAM" id="MobiDB-lite"/>
    </source>
</evidence>
<dbReference type="Proteomes" id="UP000824469">
    <property type="component" value="Unassembled WGS sequence"/>
</dbReference>
<evidence type="ECO:0000256" key="4">
    <source>
        <dbReference type="ARBA" id="ARBA00022670"/>
    </source>
</evidence>
<dbReference type="InterPro" id="IPR010259">
    <property type="entry name" value="S8pro/Inhibitor_I9"/>
</dbReference>